<evidence type="ECO:0000256" key="1">
    <source>
        <dbReference type="SAM" id="MobiDB-lite"/>
    </source>
</evidence>
<gene>
    <name evidence="2" type="ORF">CCACVL1_23795</name>
</gene>
<dbReference type="Gramene" id="OMO60950">
    <property type="protein sequence ID" value="OMO60950"/>
    <property type="gene ID" value="CCACVL1_23795"/>
</dbReference>
<dbReference type="EMBL" id="AWWV01013619">
    <property type="protein sequence ID" value="OMO60950.1"/>
    <property type="molecule type" value="Genomic_DNA"/>
</dbReference>
<evidence type="ECO:0000313" key="2">
    <source>
        <dbReference type="EMBL" id="OMO60950.1"/>
    </source>
</evidence>
<feature type="region of interest" description="Disordered" evidence="1">
    <location>
        <begin position="24"/>
        <end position="63"/>
    </location>
</feature>
<feature type="compositionally biased region" description="Basic and acidic residues" evidence="1">
    <location>
        <begin position="38"/>
        <end position="57"/>
    </location>
</feature>
<evidence type="ECO:0000313" key="3">
    <source>
        <dbReference type="Proteomes" id="UP000188268"/>
    </source>
</evidence>
<comment type="caution">
    <text evidence="2">The sequence shown here is derived from an EMBL/GenBank/DDBJ whole genome shotgun (WGS) entry which is preliminary data.</text>
</comment>
<reference evidence="2 3" key="1">
    <citation type="submission" date="2013-09" db="EMBL/GenBank/DDBJ databases">
        <title>Corchorus capsularis genome sequencing.</title>
        <authorList>
            <person name="Alam M."/>
            <person name="Haque M.S."/>
            <person name="Islam M.S."/>
            <person name="Emdad E.M."/>
            <person name="Islam M.M."/>
            <person name="Ahmed B."/>
            <person name="Halim A."/>
            <person name="Hossen Q.M.M."/>
            <person name="Hossain M.Z."/>
            <person name="Ahmed R."/>
            <person name="Khan M.M."/>
            <person name="Islam R."/>
            <person name="Rashid M.M."/>
            <person name="Khan S.A."/>
            <person name="Rahman M.S."/>
            <person name="Alam M."/>
        </authorList>
    </citation>
    <scope>NUCLEOTIDE SEQUENCE [LARGE SCALE GENOMIC DNA]</scope>
    <source>
        <strain evidence="3">cv. CVL-1</strain>
        <tissue evidence="2">Whole seedling</tissue>
    </source>
</reference>
<keyword evidence="3" id="KW-1185">Reference proteome</keyword>
<name>A0A1R3GSH6_COCAP</name>
<protein>
    <submittedName>
        <fullName evidence="2">Uncharacterized protein</fullName>
    </submittedName>
</protein>
<accession>A0A1R3GSH6</accession>
<proteinExistence type="predicted"/>
<organism evidence="2 3">
    <name type="scientific">Corchorus capsularis</name>
    <name type="common">Jute</name>
    <dbReference type="NCBI Taxonomy" id="210143"/>
    <lineage>
        <taxon>Eukaryota</taxon>
        <taxon>Viridiplantae</taxon>
        <taxon>Streptophyta</taxon>
        <taxon>Embryophyta</taxon>
        <taxon>Tracheophyta</taxon>
        <taxon>Spermatophyta</taxon>
        <taxon>Magnoliopsida</taxon>
        <taxon>eudicotyledons</taxon>
        <taxon>Gunneridae</taxon>
        <taxon>Pentapetalae</taxon>
        <taxon>rosids</taxon>
        <taxon>malvids</taxon>
        <taxon>Malvales</taxon>
        <taxon>Malvaceae</taxon>
        <taxon>Grewioideae</taxon>
        <taxon>Apeibeae</taxon>
        <taxon>Corchorus</taxon>
    </lineage>
</organism>
<dbReference type="Proteomes" id="UP000188268">
    <property type="component" value="Unassembled WGS sequence"/>
</dbReference>
<dbReference type="AlphaFoldDB" id="A0A1R3GSH6"/>
<sequence>MALMERHTEDEQHQCHFELKELRAVIEPDSADDDERFEIDKDENSPKQSDERTEGNKMHGIGWPKKDLNLGAGVINFGADEIGENESPPKEDEDEWCPELFPTTPLLIAAPPMVSSLTILVPLDVRCQELDVDSWHPQSKEDGDPPKLNSDNHHLGVMDGFDITRISSIDPFLVNEREGAIIQHVVV</sequence>